<evidence type="ECO:0000256" key="2">
    <source>
        <dbReference type="ARBA" id="ARBA00022692"/>
    </source>
</evidence>
<protein>
    <recommendedName>
        <fullName evidence="9">Hemicentin-1</fullName>
    </recommendedName>
</protein>
<dbReference type="Pfam" id="PF00090">
    <property type="entry name" value="TSP_1"/>
    <property type="match status" value="6"/>
</dbReference>
<keyword evidence="4" id="KW-1133">Transmembrane helix</keyword>
<dbReference type="SMART" id="SM00209">
    <property type="entry name" value="TSP1"/>
    <property type="match status" value="6"/>
</dbReference>
<dbReference type="Gene3D" id="2.20.100.10">
    <property type="entry name" value="Thrombospondin type-1 (TSP1) repeat"/>
    <property type="match status" value="6"/>
</dbReference>
<keyword evidence="6" id="KW-1015">Disulfide bond</keyword>
<evidence type="ECO:0000256" key="6">
    <source>
        <dbReference type="ARBA" id="ARBA00023157"/>
    </source>
</evidence>
<dbReference type="HOGENOM" id="CLU_047129_0_0_1"/>
<evidence type="ECO:0000256" key="1">
    <source>
        <dbReference type="ARBA" id="ARBA00004167"/>
    </source>
</evidence>
<dbReference type="EMBL" id="DS469518">
    <property type="protein sequence ID" value="EDO47710.1"/>
    <property type="molecule type" value="Genomic_DNA"/>
</dbReference>
<dbReference type="PANTHER" id="PTHR22906">
    <property type="entry name" value="PROPERDIN"/>
    <property type="match status" value="1"/>
</dbReference>
<dbReference type="PROSITE" id="PS50092">
    <property type="entry name" value="TSP1"/>
    <property type="match status" value="6"/>
</dbReference>
<dbReference type="eggNOG" id="KOG4475">
    <property type="taxonomic scope" value="Eukaryota"/>
</dbReference>
<keyword evidence="5" id="KW-0472">Membrane</keyword>
<feature type="non-terminal residue" evidence="7">
    <location>
        <position position="1"/>
    </location>
</feature>
<dbReference type="PhylomeDB" id="A7RLL3"/>
<dbReference type="InterPro" id="IPR000884">
    <property type="entry name" value="TSP1_rpt"/>
</dbReference>
<proteinExistence type="predicted"/>
<dbReference type="InterPro" id="IPR036383">
    <property type="entry name" value="TSP1_rpt_sf"/>
</dbReference>
<dbReference type="GO" id="GO:0016020">
    <property type="term" value="C:membrane"/>
    <property type="evidence" value="ECO:0007669"/>
    <property type="project" value="UniProtKB-SubCell"/>
</dbReference>
<evidence type="ECO:0000313" key="8">
    <source>
        <dbReference type="Proteomes" id="UP000001593"/>
    </source>
</evidence>
<dbReference type="AlphaFoldDB" id="A7RLL3"/>
<evidence type="ECO:0000256" key="3">
    <source>
        <dbReference type="ARBA" id="ARBA00022737"/>
    </source>
</evidence>
<dbReference type="PRINTS" id="PR01705">
    <property type="entry name" value="TSP1REPEAT"/>
</dbReference>
<keyword evidence="2" id="KW-0812">Transmembrane</keyword>
<dbReference type="SUPFAM" id="SSF82895">
    <property type="entry name" value="TSP-1 type 1 repeat"/>
    <property type="match status" value="6"/>
</dbReference>
<dbReference type="InParanoid" id="A7RLL3"/>
<keyword evidence="8" id="KW-1185">Reference proteome</keyword>
<evidence type="ECO:0000256" key="5">
    <source>
        <dbReference type="ARBA" id="ARBA00023136"/>
    </source>
</evidence>
<reference evidence="7 8" key="1">
    <citation type="journal article" date="2007" name="Science">
        <title>Sea anemone genome reveals ancestral eumetazoan gene repertoire and genomic organization.</title>
        <authorList>
            <person name="Putnam N.H."/>
            <person name="Srivastava M."/>
            <person name="Hellsten U."/>
            <person name="Dirks B."/>
            <person name="Chapman J."/>
            <person name="Salamov A."/>
            <person name="Terry A."/>
            <person name="Shapiro H."/>
            <person name="Lindquist E."/>
            <person name="Kapitonov V.V."/>
            <person name="Jurka J."/>
            <person name="Genikhovich G."/>
            <person name="Grigoriev I.V."/>
            <person name="Lucas S.M."/>
            <person name="Steele R.E."/>
            <person name="Finnerty J.R."/>
            <person name="Technau U."/>
            <person name="Martindale M.Q."/>
            <person name="Rokhsar D.S."/>
        </authorList>
    </citation>
    <scope>NUCLEOTIDE SEQUENCE [LARGE SCALE GENOMIC DNA]</scope>
    <source>
        <strain evidence="8">CH2 X CH6</strain>
    </source>
</reference>
<name>A7RLL3_NEMVE</name>
<dbReference type="InterPro" id="IPR052065">
    <property type="entry name" value="Compl_asym_regulator"/>
</dbReference>
<evidence type="ECO:0000256" key="4">
    <source>
        <dbReference type="ARBA" id="ARBA00022989"/>
    </source>
</evidence>
<organism evidence="7 8">
    <name type="scientific">Nematostella vectensis</name>
    <name type="common">Starlet sea anemone</name>
    <dbReference type="NCBI Taxonomy" id="45351"/>
    <lineage>
        <taxon>Eukaryota</taxon>
        <taxon>Metazoa</taxon>
        <taxon>Cnidaria</taxon>
        <taxon>Anthozoa</taxon>
        <taxon>Hexacorallia</taxon>
        <taxon>Actiniaria</taxon>
        <taxon>Edwardsiidae</taxon>
        <taxon>Nematostella</taxon>
    </lineage>
</organism>
<sequence>IHGGWTSWSSWSSCSQSCSNGTRTRNRTCSNPSAKHGGNNCTGKPYEVTSCFLKNCPIHGGWTSWSSWSSCSQSCLNGTRTRNRTCSNPSAKHGGNNCTGNPSEVAICFLKNCPIHGDWTSWSSWSSCSQSCSNGTRTRNRTCSNPSAKHGGNYCTGNPSEVAICFLKNCPIHGGWTSWSSWSSCSQSCSNGTRTRNRTCSNPSAKHGGNYCTGNPSEVAICFLKNCPIHGGWTSWSSWSSCSQSCSNGTRTRNRTCSNPSAKHGGNYCTGNPSEVAICFLKNCPIHGGWTSWSSWSSCSQSCSNGTRTRNRTCSNPSAKHGAPCPGRNIQVSPCNPTDCP</sequence>
<evidence type="ECO:0008006" key="9">
    <source>
        <dbReference type="Google" id="ProtNLM"/>
    </source>
</evidence>
<dbReference type="Proteomes" id="UP000001593">
    <property type="component" value="Unassembled WGS sequence"/>
</dbReference>
<keyword evidence="3" id="KW-0677">Repeat</keyword>
<gene>
    <name evidence="7" type="ORF">NEMVEDRAFT_v1g33857</name>
</gene>
<dbReference type="STRING" id="45351.A7RLL3"/>
<evidence type="ECO:0000313" key="7">
    <source>
        <dbReference type="EMBL" id="EDO47710.1"/>
    </source>
</evidence>
<comment type="subcellular location">
    <subcellularLocation>
        <location evidence="1">Membrane</location>
        <topology evidence="1">Single-pass membrane protein</topology>
    </subcellularLocation>
</comment>
<feature type="non-terminal residue" evidence="7">
    <location>
        <position position="341"/>
    </location>
</feature>
<dbReference type="FunFam" id="2.20.100.10:FF:000007">
    <property type="entry name" value="Thrombospondin 1"/>
    <property type="match status" value="4"/>
</dbReference>
<dbReference type="OMA" id="CFLKNCP"/>
<dbReference type="PANTHER" id="PTHR22906:SF48">
    <property type="entry name" value="THROMBOSPONDIN TYPE 1 DOMAIN PROTEIN"/>
    <property type="match status" value="1"/>
</dbReference>
<accession>A7RLL3</accession>
<dbReference type="FunFam" id="2.20.100.10:FF:000001">
    <property type="entry name" value="semaphorin-5A isoform X1"/>
    <property type="match status" value="2"/>
</dbReference>